<gene>
    <name evidence="1" type="ORF">LR3_08580</name>
</gene>
<dbReference type="PATRIC" id="fig|1598.90.peg.520"/>
<protein>
    <submittedName>
        <fullName evidence="1">Uncharacterized protein</fullName>
    </submittedName>
</protein>
<comment type="caution">
    <text evidence="1">The sequence shown here is derived from an EMBL/GenBank/DDBJ whole genome shotgun (WGS) entry which is preliminary data.</text>
</comment>
<evidence type="ECO:0000313" key="2">
    <source>
        <dbReference type="Proteomes" id="UP000027731"/>
    </source>
</evidence>
<evidence type="ECO:0000313" key="1">
    <source>
        <dbReference type="EMBL" id="KEK16111.1"/>
    </source>
</evidence>
<reference evidence="1 2" key="1">
    <citation type="submission" date="2014-06" db="EMBL/GenBank/DDBJ databases">
        <title>Genetic determinant of reutericyclin biosynthesis of Lactobacillus reuteri.</title>
        <authorList>
            <person name="Lin X."/>
            <person name="Duar R."/>
            <person name="Walter J."/>
            <person name="Gaenzle M."/>
        </authorList>
    </citation>
    <scope>NUCLEOTIDE SEQUENCE [LARGE SCALE GENOMIC DNA]</scope>
    <source>
        <strain evidence="1 2">LTH2584</strain>
    </source>
</reference>
<dbReference type="AlphaFoldDB" id="A0A073K2T7"/>
<organism evidence="1 2">
    <name type="scientific">Limosilactobacillus reuteri</name>
    <name type="common">Lactobacillus reuteri</name>
    <dbReference type="NCBI Taxonomy" id="1598"/>
    <lineage>
        <taxon>Bacteria</taxon>
        <taxon>Bacillati</taxon>
        <taxon>Bacillota</taxon>
        <taxon>Bacilli</taxon>
        <taxon>Lactobacillales</taxon>
        <taxon>Lactobacillaceae</taxon>
        <taxon>Limosilactobacillus</taxon>
    </lineage>
</organism>
<dbReference type="EMBL" id="JOSX01000010">
    <property type="protein sequence ID" value="KEK16111.1"/>
    <property type="molecule type" value="Genomic_DNA"/>
</dbReference>
<dbReference type="RefSeq" id="WP_035168393.1">
    <property type="nucleotide sequence ID" value="NZ_JANKBD010000004.1"/>
</dbReference>
<sequence length="81" mass="9597">MCNLKHSYYLVEGHLGGDYFERVTNDPDQEDDIQETCDECGDNDWIVGEFGTYEEGVRLLRAQRYNSDYRAEMERKLYCLD</sequence>
<name>A0A073K2T7_LIMRT</name>
<accession>A0A073K2T7</accession>
<dbReference type="Proteomes" id="UP000027731">
    <property type="component" value="Unassembled WGS sequence"/>
</dbReference>
<proteinExistence type="predicted"/>